<comment type="caution">
    <text evidence="9">The sequence shown here is derived from an EMBL/GenBank/DDBJ whole genome shotgun (WGS) entry which is preliminary data.</text>
</comment>
<dbReference type="Pfam" id="PF00072">
    <property type="entry name" value="Response_reg"/>
    <property type="match status" value="2"/>
</dbReference>
<dbReference type="SMART" id="SM00448">
    <property type="entry name" value="REC"/>
    <property type="match status" value="2"/>
</dbReference>
<name>A0A9D6V2C4_9BACT</name>
<evidence type="ECO:0000256" key="3">
    <source>
        <dbReference type="ARBA" id="ARBA00039140"/>
    </source>
</evidence>
<feature type="domain" description="CheB-type methylesterase" evidence="8">
    <location>
        <begin position="412"/>
        <end position="602"/>
    </location>
</feature>
<dbReference type="PROSITE" id="PS50122">
    <property type="entry name" value="CHEB"/>
    <property type="match status" value="1"/>
</dbReference>
<gene>
    <name evidence="9" type="ORF">HY912_08270</name>
</gene>
<dbReference type="GO" id="GO:0008984">
    <property type="term" value="F:protein-glutamate methylesterase activity"/>
    <property type="evidence" value="ECO:0007669"/>
    <property type="project" value="UniProtKB-EC"/>
</dbReference>
<organism evidence="9 10">
    <name type="scientific">Desulfomonile tiedjei</name>
    <dbReference type="NCBI Taxonomy" id="2358"/>
    <lineage>
        <taxon>Bacteria</taxon>
        <taxon>Pseudomonadati</taxon>
        <taxon>Thermodesulfobacteriota</taxon>
        <taxon>Desulfomonilia</taxon>
        <taxon>Desulfomonilales</taxon>
        <taxon>Desulfomonilaceae</taxon>
        <taxon>Desulfomonile</taxon>
    </lineage>
</organism>
<evidence type="ECO:0000256" key="1">
    <source>
        <dbReference type="ARBA" id="ARBA00022490"/>
    </source>
</evidence>
<comment type="caution">
    <text evidence="5">Lacks conserved residue(s) required for the propagation of feature annotation.</text>
</comment>
<dbReference type="GO" id="GO:0006935">
    <property type="term" value="P:chemotaxis"/>
    <property type="evidence" value="ECO:0007669"/>
    <property type="project" value="InterPro"/>
</dbReference>
<sequence>MSERRILIVETEKLLGRIIEGYFEKLGSVHKIQHTDRMSEALELIRNNLVDMVVFDHEGPGRLDCIELLRKNRESKSFVQVVVVAAQKFEPLVIPALSLGCANFLLEPFAYDKMCEMLHNMLEPQQSFVGRVVAMKLEDVIQMFCYRKDSTVLWVFHERNRGAIYVHDGGIIHAECDSLTGVEAFYEILGWEGGEFLSQVALSVPERSLFMDWQSLLMEGMRQKDEIRHALGPVSMGTEQQSAGNGAYAAQELALDGEPARRVMIVDDSRFIRKIVQEILQADPGIMVAGYATNGQEALAKIDELKPDLILLDWDMPVMKGSTTLMHIMIRSPCPVVILSGFVGGVGANPFDLLCLGGVDFLRKPQNNWRMDGRADDLVRRIKEASQIKYERIRRVKIPPPVVKDPSDEPDARPSKFLTILGASTGGATDLIRIIPLLPADLPSSWVVLHDMQQEAIGAFIDYLNRRSRLEVLPLESGSTLLDGVCYVHPATVPVELTRVGDRPVLQIISDLRGVNVLDHFLVSSSKAMGRSLLAVLLSGGADRGTGGFKAVRQGQGITLVQDPMSSTDPRMAEAALEKGLVDYQCPADLLAETLKNIIRSVVIG</sequence>
<dbReference type="SUPFAM" id="SSF52738">
    <property type="entry name" value="Methylesterase CheB, C-terminal domain"/>
    <property type="match status" value="1"/>
</dbReference>
<evidence type="ECO:0000256" key="6">
    <source>
        <dbReference type="PROSITE-ProRule" id="PRU00169"/>
    </source>
</evidence>
<dbReference type="EC" id="3.1.1.61" evidence="3"/>
<dbReference type="AlphaFoldDB" id="A0A9D6V2C4"/>
<dbReference type="Gene3D" id="3.40.50.2300">
    <property type="match status" value="2"/>
</dbReference>
<dbReference type="InterPro" id="IPR001789">
    <property type="entry name" value="Sig_transdc_resp-reg_receiver"/>
</dbReference>
<feature type="domain" description="Response regulatory" evidence="7">
    <location>
        <begin position="5"/>
        <end position="122"/>
    </location>
</feature>
<dbReference type="InterPro" id="IPR025497">
    <property type="entry name" value="PatA-like_N"/>
</dbReference>
<keyword evidence="1" id="KW-0963">Cytoplasm</keyword>
<dbReference type="PANTHER" id="PTHR42872">
    <property type="entry name" value="PROTEIN-GLUTAMATE METHYLESTERASE/PROTEIN-GLUTAMINE GLUTAMINASE"/>
    <property type="match status" value="1"/>
</dbReference>
<keyword evidence="6" id="KW-0597">Phosphoprotein</keyword>
<dbReference type="SUPFAM" id="SSF52172">
    <property type="entry name" value="CheY-like"/>
    <property type="match status" value="2"/>
</dbReference>
<evidence type="ECO:0000259" key="8">
    <source>
        <dbReference type="PROSITE" id="PS50122"/>
    </source>
</evidence>
<dbReference type="CDD" id="cd17541">
    <property type="entry name" value="REC_CheB-like"/>
    <property type="match status" value="1"/>
</dbReference>
<dbReference type="PANTHER" id="PTHR42872:SF6">
    <property type="entry name" value="PROTEIN-GLUTAMATE METHYLESTERASE_PROTEIN-GLUTAMINE GLUTAMINASE"/>
    <property type="match status" value="1"/>
</dbReference>
<dbReference type="PROSITE" id="PS50110">
    <property type="entry name" value="RESPONSE_REGULATORY"/>
    <property type="match status" value="2"/>
</dbReference>
<feature type="modified residue" description="4-aspartylphosphate" evidence="6">
    <location>
        <position position="313"/>
    </location>
</feature>
<evidence type="ECO:0000256" key="2">
    <source>
        <dbReference type="ARBA" id="ARBA00022801"/>
    </source>
</evidence>
<dbReference type="InterPro" id="IPR035909">
    <property type="entry name" value="CheB_C"/>
</dbReference>
<dbReference type="Gene3D" id="3.40.50.180">
    <property type="entry name" value="Methylesterase CheB, C-terminal domain"/>
    <property type="match status" value="1"/>
</dbReference>
<dbReference type="InterPro" id="IPR000673">
    <property type="entry name" value="Sig_transdc_resp-reg_Me-estase"/>
</dbReference>
<keyword evidence="2" id="KW-0378">Hydrolase</keyword>
<evidence type="ECO:0000313" key="9">
    <source>
        <dbReference type="EMBL" id="MBI5249474.1"/>
    </source>
</evidence>
<comment type="catalytic activity">
    <reaction evidence="4">
        <text>[protein]-L-glutamate 5-O-methyl ester + H2O = L-glutamyl-[protein] + methanol + H(+)</text>
        <dbReference type="Rhea" id="RHEA:23236"/>
        <dbReference type="Rhea" id="RHEA-COMP:10208"/>
        <dbReference type="Rhea" id="RHEA-COMP:10311"/>
        <dbReference type="ChEBI" id="CHEBI:15377"/>
        <dbReference type="ChEBI" id="CHEBI:15378"/>
        <dbReference type="ChEBI" id="CHEBI:17790"/>
        <dbReference type="ChEBI" id="CHEBI:29973"/>
        <dbReference type="ChEBI" id="CHEBI:82795"/>
        <dbReference type="EC" id="3.1.1.61"/>
    </reaction>
</comment>
<accession>A0A9D6V2C4</accession>
<feature type="domain" description="Response regulatory" evidence="7">
    <location>
        <begin position="262"/>
        <end position="379"/>
    </location>
</feature>
<evidence type="ECO:0000259" key="7">
    <source>
        <dbReference type="PROSITE" id="PS50110"/>
    </source>
</evidence>
<proteinExistence type="predicted"/>
<dbReference type="GO" id="GO:0005737">
    <property type="term" value="C:cytoplasm"/>
    <property type="evidence" value="ECO:0007669"/>
    <property type="project" value="InterPro"/>
</dbReference>
<feature type="modified residue" description="4-aspartylphosphate" evidence="6">
    <location>
        <position position="56"/>
    </location>
</feature>
<dbReference type="Pfam" id="PF01339">
    <property type="entry name" value="CheB_methylest"/>
    <property type="match status" value="1"/>
</dbReference>
<evidence type="ECO:0000313" key="10">
    <source>
        <dbReference type="Proteomes" id="UP000807825"/>
    </source>
</evidence>
<reference evidence="9" key="1">
    <citation type="submission" date="2020-07" db="EMBL/GenBank/DDBJ databases">
        <title>Huge and variable diversity of episymbiotic CPR bacteria and DPANN archaea in groundwater ecosystems.</title>
        <authorList>
            <person name="He C.Y."/>
            <person name="Keren R."/>
            <person name="Whittaker M."/>
            <person name="Farag I.F."/>
            <person name="Doudna J."/>
            <person name="Cate J.H.D."/>
            <person name="Banfield J.F."/>
        </authorList>
    </citation>
    <scope>NUCLEOTIDE SEQUENCE</scope>
    <source>
        <strain evidence="9">NC_groundwater_1664_Pr3_B-0.1um_52_9</strain>
    </source>
</reference>
<dbReference type="Pfam" id="PF14332">
    <property type="entry name" value="DUF4388"/>
    <property type="match status" value="1"/>
</dbReference>
<dbReference type="InterPro" id="IPR011006">
    <property type="entry name" value="CheY-like_superfamily"/>
</dbReference>
<protein>
    <recommendedName>
        <fullName evidence="3">protein-glutamate methylesterase</fullName>
        <ecNumber evidence="3">3.1.1.61</ecNumber>
    </recommendedName>
</protein>
<evidence type="ECO:0000256" key="4">
    <source>
        <dbReference type="ARBA" id="ARBA00048267"/>
    </source>
</evidence>
<dbReference type="GO" id="GO:0000156">
    <property type="term" value="F:phosphorelay response regulator activity"/>
    <property type="evidence" value="ECO:0007669"/>
    <property type="project" value="InterPro"/>
</dbReference>
<dbReference type="EMBL" id="JACRDE010000224">
    <property type="protein sequence ID" value="MBI5249474.1"/>
    <property type="molecule type" value="Genomic_DNA"/>
</dbReference>
<dbReference type="Proteomes" id="UP000807825">
    <property type="component" value="Unassembled WGS sequence"/>
</dbReference>
<evidence type="ECO:0000256" key="5">
    <source>
        <dbReference type="PROSITE-ProRule" id="PRU00050"/>
    </source>
</evidence>